<proteinExistence type="predicted"/>
<organism evidence="1 2">
    <name type="scientific">Sphaerobolus stellatus (strain SS14)</name>
    <dbReference type="NCBI Taxonomy" id="990650"/>
    <lineage>
        <taxon>Eukaryota</taxon>
        <taxon>Fungi</taxon>
        <taxon>Dikarya</taxon>
        <taxon>Basidiomycota</taxon>
        <taxon>Agaricomycotina</taxon>
        <taxon>Agaricomycetes</taxon>
        <taxon>Phallomycetidae</taxon>
        <taxon>Geastrales</taxon>
        <taxon>Sphaerobolaceae</taxon>
        <taxon>Sphaerobolus</taxon>
    </lineage>
</organism>
<evidence type="ECO:0000313" key="1">
    <source>
        <dbReference type="EMBL" id="KIJ39241.1"/>
    </source>
</evidence>
<dbReference type="AlphaFoldDB" id="A0A0C9VNB1"/>
<name>A0A0C9VNB1_SPHS4</name>
<accession>A0A0C9VNB1</accession>
<keyword evidence="2" id="KW-1185">Reference proteome</keyword>
<protein>
    <submittedName>
        <fullName evidence="1">Uncharacterized protein</fullName>
    </submittedName>
</protein>
<sequence length="343" mass="38327">MEAFSNSKSGPSIHISTTKTEPSCYWPILGYSSKYSGILCEESEVFLNMMAGTGQLPKNGETYDECPLVRLADDPKILGYFLESLMGKINLLGPASSVDSESFVIALGILHLSHKYMASRHMTPAVRWFARIIPEDFDNAKQMDAQFSFSPCHVNSTKGPSGEDRRCCHIPKMRIISFSSVDTLHDIFVWKFIMLTGKAFEHRRNPLASIQVGDGTLDPGPTTSGEPLFKNIWKVVKATHPNCTGKYSCNETLRLDLLERLTQTPTLMWLRPSGIPLKASLNSKDSSTSFALPDGGKMVECRLPCMVCRKLWLEKSEVLMEKAWLELPKIFGLPGWKALKNDI</sequence>
<dbReference type="HOGENOM" id="CLU_033082_0_0_1"/>
<reference evidence="1 2" key="1">
    <citation type="submission" date="2014-06" db="EMBL/GenBank/DDBJ databases">
        <title>Evolutionary Origins and Diversification of the Mycorrhizal Mutualists.</title>
        <authorList>
            <consortium name="DOE Joint Genome Institute"/>
            <consortium name="Mycorrhizal Genomics Consortium"/>
            <person name="Kohler A."/>
            <person name="Kuo A."/>
            <person name="Nagy L.G."/>
            <person name="Floudas D."/>
            <person name="Copeland A."/>
            <person name="Barry K.W."/>
            <person name="Cichocki N."/>
            <person name="Veneault-Fourrey C."/>
            <person name="LaButti K."/>
            <person name="Lindquist E.A."/>
            <person name="Lipzen A."/>
            <person name="Lundell T."/>
            <person name="Morin E."/>
            <person name="Murat C."/>
            <person name="Riley R."/>
            <person name="Ohm R."/>
            <person name="Sun H."/>
            <person name="Tunlid A."/>
            <person name="Henrissat B."/>
            <person name="Grigoriev I.V."/>
            <person name="Hibbett D.S."/>
            <person name="Martin F."/>
        </authorList>
    </citation>
    <scope>NUCLEOTIDE SEQUENCE [LARGE SCALE GENOMIC DNA]</scope>
    <source>
        <strain evidence="1 2">SS14</strain>
    </source>
</reference>
<dbReference type="EMBL" id="KN837153">
    <property type="protein sequence ID" value="KIJ39241.1"/>
    <property type="molecule type" value="Genomic_DNA"/>
</dbReference>
<gene>
    <name evidence="1" type="ORF">M422DRAFT_257848</name>
</gene>
<evidence type="ECO:0000313" key="2">
    <source>
        <dbReference type="Proteomes" id="UP000054279"/>
    </source>
</evidence>
<dbReference type="Proteomes" id="UP000054279">
    <property type="component" value="Unassembled WGS sequence"/>
</dbReference>